<evidence type="ECO:0000313" key="5">
    <source>
        <dbReference type="Proteomes" id="UP000630528"/>
    </source>
</evidence>
<reference evidence="4" key="2">
    <citation type="submission" date="2021-01" db="EMBL/GenBank/DDBJ databases">
        <authorList>
            <person name="Kang M."/>
        </authorList>
    </citation>
    <scope>NUCLEOTIDE SEQUENCE</scope>
    <source>
        <strain evidence="4">KACC 17527</strain>
    </source>
</reference>
<dbReference type="Pfam" id="PF00106">
    <property type="entry name" value="adh_short"/>
    <property type="match status" value="1"/>
</dbReference>
<evidence type="ECO:0000256" key="1">
    <source>
        <dbReference type="ARBA" id="ARBA00006484"/>
    </source>
</evidence>
<dbReference type="GO" id="GO:0016491">
    <property type="term" value="F:oxidoreductase activity"/>
    <property type="evidence" value="ECO:0007669"/>
    <property type="project" value="UniProtKB-KW"/>
</dbReference>
<comment type="similarity">
    <text evidence="1 3">Belongs to the short-chain dehydrogenases/reductases (SDR) family.</text>
</comment>
<protein>
    <submittedName>
        <fullName evidence="4">SDR family NAD(P)-dependent oxidoreductase</fullName>
    </submittedName>
</protein>
<evidence type="ECO:0000313" key="4">
    <source>
        <dbReference type="EMBL" id="MBK6005422.1"/>
    </source>
</evidence>
<dbReference type="EMBL" id="JAEPWM010000001">
    <property type="protein sequence ID" value="MBK6005422.1"/>
    <property type="molecule type" value="Genomic_DNA"/>
</dbReference>
<sequence length="281" mass="29801">MRDFQGKVAAITGAGSGIGRALALALARAGARLALSDIDAAGLALTAQQVVAVHAPCTTASLDVSQREAVFAWADECRNAHGQVNLIVNNAGVALAAGAATVRIEDFQWIMGINFWGVVHGTQAFLPHLQASGDGHIVNISSIAGMVALPTQAAYNATKFAVRGYTEALRMELELAGAPVSATCVHPGGIATRIARSMRIDPAWLRSTGLGAEALRERSDQMLQVTTPDQAAQRILQGVRRNERRVLVGPDARALDVMQRVLGAGYQPLLVRRWRRMAAGR</sequence>
<accession>A0A934TRJ3</accession>
<evidence type="ECO:0000256" key="3">
    <source>
        <dbReference type="RuleBase" id="RU000363"/>
    </source>
</evidence>
<keyword evidence="5" id="KW-1185">Reference proteome</keyword>
<dbReference type="InterPro" id="IPR036291">
    <property type="entry name" value="NAD(P)-bd_dom_sf"/>
</dbReference>
<dbReference type="InterPro" id="IPR002347">
    <property type="entry name" value="SDR_fam"/>
</dbReference>
<name>A0A934TRJ3_9BURK</name>
<evidence type="ECO:0000256" key="2">
    <source>
        <dbReference type="ARBA" id="ARBA00023002"/>
    </source>
</evidence>
<dbReference type="RefSeq" id="WP_201166758.1">
    <property type="nucleotide sequence ID" value="NZ_JAEPWM010000001.1"/>
</dbReference>
<dbReference type="PROSITE" id="PS00061">
    <property type="entry name" value="ADH_SHORT"/>
    <property type="match status" value="1"/>
</dbReference>
<dbReference type="SUPFAM" id="SSF51735">
    <property type="entry name" value="NAD(P)-binding Rossmann-fold domains"/>
    <property type="match status" value="1"/>
</dbReference>
<dbReference type="PRINTS" id="PR00081">
    <property type="entry name" value="GDHRDH"/>
</dbReference>
<dbReference type="PANTHER" id="PTHR43391:SF82">
    <property type="entry name" value="OXIDOREDUCTASE SADH-RELATED"/>
    <property type="match status" value="1"/>
</dbReference>
<comment type="caution">
    <text evidence="4">The sequence shown here is derived from an EMBL/GenBank/DDBJ whole genome shotgun (WGS) entry which is preliminary data.</text>
</comment>
<keyword evidence="2" id="KW-0560">Oxidoreductase</keyword>
<organism evidence="4 5">
    <name type="scientific">Ramlibacter ginsenosidimutans</name>
    <dbReference type="NCBI Taxonomy" id="502333"/>
    <lineage>
        <taxon>Bacteria</taxon>
        <taxon>Pseudomonadati</taxon>
        <taxon>Pseudomonadota</taxon>
        <taxon>Betaproteobacteria</taxon>
        <taxon>Burkholderiales</taxon>
        <taxon>Comamonadaceae</taxon>
        <taxon>Ramlibacter</taxon>
    </lineage>
</organism>
<dbReference type="Gene3D" id="3.40.50.720">
    <property type="entry name" value="NAD(P)-binding Rossmann-like Domain"/>
    <property type="match status" value="1"/>
</dbReference>
<dbReference type="Proteomes" id="UP000630528">
    <property type="component" value="Unassembled WGS sequence"/>
</dbReference>
<dbReference type="PANTHER" id="PTHR43391">
    <property type="entry name" value="RETINOL DEHYDROGENASE-RELATED"/>
    <property type="match status" value="1"/>
</dbReference>
<proteinExistence type="inferred from homology"/>
<dbReference type="AlphaFoldDB" id="A0A934TRJ3"/>
<reference evidence="4" key="1">
    <citation type="journal article" date="2012" name="J. Microbiol. Biotechnol.">
        <title>Ramlibacter ginsenosidimutans sp. nov., with ginsenoside-converting activity.</title>
        <authorList>
            <person name="Wang L."/>
            <person name="An D.S."/>
            <person name="Kim S.G."/>
            <person name="Jin F.X."/>
            <person name="Kim S.C."/>
            <person name="Lee S.T."/>
            <person name="Im W.T."/>
        </authorList>
    </citation>
    <scope>NUCLEOTIDE SEQUENCE</scope>
    <source>
        <strain evidence="4">KACC 17527</strain>
    </source>
</reference>
<dbReference type="InterPro" id="IPR020904">
    <property type="entry name" value="Sc_DH/Rdtase_CS"/>
</dbReference>
<dbReference type="PRINTS" id="PR00080">
    <property type="entry name" value="SDRFAMILY"/>
</dbReference>
<gene>
    <name evidence="4" type="ORF">JJB11_04910</name>
</gene>